<name>A0A8J2TL17_9BACI</name>
<sequence length="165" mass="20223">MKVRDPKRIPRILTLLFKIWEQQPDLRFNQLVQNLQAIYSQQNNNYGKRDFYEKDGEITYQNYYIDLFYLEDDQWEQFLRDYWSEIEEELQEREKQITPEVIEEVVQLFIEAGMNETEVSDSLKERIRLFLKKESKWLTIDALLIAIKTLPLEERKELIEKIKRI</sequence>
<dbReference type="EMBL" id="BMEV01000036">
    <property type="protein sequence ID" value="GFZ78834.1"/>
    <property type="molecule type" value="Genomic_DNA"/>
</dbReference>
<comment type="caution">
    <text evidence="1">The sequence shown here is derived from an EMBL/GenBank/DDBJ whole genome shotgun (WGS) entry which is preliminary data.</text>
</comment>
<gene>
    <name evidence="1" type="ORF">GCM10010978_20340</name>
</gene>
<reference evidence="1" key="1">
    <citation type="journal article" date="2014" name="Int. J. Syst. Evol. Microbiol.">
        <title>Complete genome sequence of Corynebacterium casei LMG S-19264T (=DSM 44701T), isolated from a smear-ripened cheese.</title>
        <authorList>
            <consortium name="US DOE Joint Genome Institute (JGI-PGF)"/>
            <person name="Walter F."/>
            <person name="Albersmeier A."/>
            <person name="Kalinowski J."/>
            <person name="Ruckert C."/>
        </authorList>
    </citation>
    <scope>NUCLEOTIDE SEQUENCE</scope>
    <source>
        <strain evidence="1">CGMCC 1.12360</strain>
    </source>
</reference>
<dbReference type="Proteomes" id="UP000602050">
    <property type="component" value="Unassembled WGS sequence"/>
</dbReference>
<keyword evidence="2" id="KW-1185">Reference proteome</keyword>
<evidence type="ECO:0000313" key="1">
    <source>
        <dbReference type="EMBL" id="GFZ78834.1"/>
    </source>
</evidence>
<organism evidence="1 2">
    <name type="scientific">Compostibacillus humi</name>
    <dbReference type="NCBI Taxonomy" id="1245525"/>
    <lineage>
        <taxon>Bacteria</taxon>
        <taxon>Bacillati</taxon>
        <taxon>Bacillota</taxon>
        <taxon>Bacilli</taxon>
        <taxon>Bacillales</taxon>
        <taxon>Bacillaceae</taxon>
        <taxon>Compostibacillus</taxon>
    </lineage>
</organism>
<reference evidence="1" key="2">
    <citation type="submission" date="2020-09" db="EMBL/GenBank/DDBJ databases">
        <authorList>
            <person name="Sun Q."/>
            <person name="Zhou Y."/>
        </authorList>
    </citation>
    <scope>NUCLEOTIDE SEQUENCE</scope>
    <source>
        <strain evidence="1">CGMCC 1.12360</strain>
    </source>
</reference>
<accession>A0A8J2TL17</accession>
<dbReference type="AlphaFoldDB" id="A0A8J2TL17"/>
<proteinExistence type="predicted"/>
<protein>
    <submittedName>
        <fullName evidence="1">Uncharacterized protein</fullName>
    </submittedName>
</protein>
<evidence type="ECO:0000313" key="2">
    <source>
        <dbReference type="Proteomes" id="UP000602050"/>
    </source>
</evidence>